<dbReference type="RefSeq" id="WP_354009925.1">
    <property type="nucleotide sequence ID" value="NZ_JBEWTA010000001.1"/>
</dbReference>
<dbReference type="EMBL" id="JBEWTB010000002">
    <property type="protein sequence ID" value="MET4755508.1"/>
    <property type="molecule type" value="Genomic_DNA"/>
</dbReference>
<evidence type="ECO:0008006" key="4">
    <source>
        <dbReference type="Google" id="ProtNLM"/>
    </source>
</evidence>
<protein>
    <recommendedName>
        <fullName evidence="4">Ricin B lectin domain-containing protein</fullName>
    </recommendedName>
</protein>
<evidence type="ECO:0000313" key="3">
    <source>
        <dbReference type="Proteomes" id="UP001549366"/>
    </source>
</evidence>
<dbReference type="Proteomes" id="UP001549366">
    <property type="component" value="Unassembled WGS sequence"/>
</dbReference>
<evidence type="ECO:0000313" key="2">
    <source>
        <dbReference type="EMBL" id="MET4755508.1"/>
    </source>
</evidence>
<name>A0ABV2SCL8_9GAMM</name>
<organism evidence="2 3">
    <name type="scientific">Endozoicomonas lisbonensis</name>
    <dbReference type="NCBI Taxonomy" id="3120522"/>
    <lineage>
        <taxon>Bacteria</taxon>
        <taxon>Pseudomonadati</taxon>
        <taxon>Pseudomonadota</taxon>
        <taxon>Gammaproteobacteria</taxon>
        <taxon>Oceanospirillales</taxon>
        <taxon>Endozoicomonadaceae</taxon>
        <taxon>Endozoicomonas</taxon>
    </lineage>
</organism>
<accession>A0ABV2SCL8</accession>
<keyword evidence="1" id="KW-0732">Signal</keyword>
<reference evidence="2 3" key="1">
    <citation type="submission" date="2024-06" db="EMBL/GenBank/DDBJ databases">
        <title>Genomic Encyclopedia of Type Strains, Phase V (KMG-V): Genome sequencing to study the core and pangenomes of soil and plant-associated prokaryotes.</title>
        <authorList>
            <person name="Whitman W."/>
        </authorList>
    </citation>
    <scope>NUCLEOTIDE SEQUENCE [LARGE SCALE GENOMIC DNA]</scope>
    <source>
        <strain evidence="2 3">NE40</strain>
    </source>
</reference>
<feature type="signal peptide" evidence="1">
    <location>
        <begin position="1"/>
        <end position="19"/>
    </location>
</feature>
<evidence type="ECO:0000256" key="1">
    <source>
        <dbReference type="SAM" id="SignalP"/>
    </source>
</evidence>
<gene>
    <name evidence="2" type="ORF">V5J35_000700</name>
</gene>
<sequence length="358" mass="41393">MKNALLFIWALLLLPCAYAADCLDQDCDEGSISLDECLDDRFRIPSGPYIKQRCGDDADCIHRTFSYDAELDELSFFSSDSYYRVNTHSVSNICKLKKQGFQFNMKPEYGYLGTTHPHATIRYIGTNDKETRILSGNGAVAENERTLIERWIMEPENHFQKGCINIRYYPSEDMLTADCFGYEREAMRSNQHISTPKVTTNTAIPYISLYNDNNHVLVNDDGMLRANLLDKSNFLATAQKHSKISNLCQSWNAEHKHFDGYEVCDSNVNIPVHNCNAEETVYDEIHDTLFVRCTNHKGVYHLQNAKTCQDQNYDIHLEEEYRVEILKWYSQTTRVVVVGWKGLSCRVNKTKFFERYGL</sequence>
<proteinExistence type="predicted"/>
<feature type="chain" id="PRO_5045295790" description="Ricin B lectin domain-containing protein" evidence="1">
    <location>
        <begin position="20"/>
        <end position="358"/>
    </location>
</feature>
<keyword evidence="3" id="KW-1185">Reference proteome</keyword>
<comment type="caution">
    <text evidence="2">The sequence shown here is derived from an EMBL/GenBank/DDBJ whole genome shotgun (WGS) entry which is preliminary data.</text>
</comment>